<dbReference type="GO" id="GO:0004664">
    <property type="term" value="F:prephenate dehydratase activity"/>
    <property type="evidence" value="ECO:0007669"/>
    <property type="project" value="UniProtKB-EC"/>
</dbReference>
<keyword evidence="13" id="KW-1185">Reference proteome</keyword>
<evidence type="ECO:0000256" key="1">
    <source>
        <dbReference type="ARBA" id="ARBA00004741"/>
    </source>
</evidence>
<evidence type="ECO:0000256" key="9">
    <source>
        <dbReference type="RuleBase" id="RU361254"/>
    </source>
</evidence>
<dbReference type="Pfam" id="PF01842">
    <property type="entry name" value="ACT"/>
    <property type="match status" value="1"/>
</dbReference>
<comment type="pathway">
    <text evidence="1 9">Amino-acid biosynthesis; L-phenylalanine biosynthesis; phenylpyruvate from prephenate: step 1/1.</text>
</comment>
<evidence type="ECO:0000256" key="5">
    <source>
        <dbReference type="ARBA" id="ARBA00023141"/>
    </source>
</evidence>
<dbReference type="Proteomes" id="UP001333102">
    <property type="component" value="Chromosome"/>
</dbReference>
<keyword evidence="6 9" id="KW-0584">Phenylalanine biosynthesis</keyword>
<dbReference type="Pfam" id="PF00800">
    <property type="entry name" value="PDT"/>
    <property type="match status" value="1"/>
</dbReference>
<dbReference type="PIRSF" id="PIRSF001500">
    <property type="entry name" value="Chor_mut_pdt_Ppr"/>
    <property type="match status" value="1"/>
</dbReference>
<evidence type="ECO:0000256" key="4">
    <source>
        <dbReference type="ARBA" id="ARBA00022605"/>
    </source>
</evidence>
<accession>A0ABZ1BQ43</accession>
<dbReference type="PROSITE" id="PS00858">
    <property type="entry name" value="PREPHENATE_DEHYDR_2"/>
    <property type="match status" value="1"/>
</dbReference>
<dbReference type="Gene3D" id="3.40.190.10">
    <property type="entry name" value="Periplasmic binding protein-like II"/>
    <property type="match status" value="2"/>
</dbReference>
<dbReference type="InterPro" id="IPR045865">
    <property type="entry name" value="ACT-like_dom_sf"/>
</dbReference>
<keyword evidence="4 9" id="KW-0028">Amino-acid biosynthesis</keyword>
<dbReference type="InterPro" id="IPR008242">
    <property type="entry name" value="Chor_mutase/pphenate_deHydtase"/>
</dbReference>
<comment type="catalytic activity">
    <reaction evidence="8 9">
        <text>prephenate + H(+) = 3-phenylpyruvate + CO2 + H2O</text>
        <dbReference type="Rhea" id="RHEA:21648"/>
        <dbReference type="ChEBI" id="CHEBI:15377"/>
        <dbReference type="ChEBI" id="CHEBI:15378"/>
        <dbReference type="ChEBI" id="CHEBI:16526"/>
        <dbReference type="ChEBI" id="CHEBI:18005"/>
        <dbReference type="ChEBI" id="CHEBI:29934"/>
        <dbReference type="EC" id="4.2.1.51"/>
    </reaction>
</comment>
<dbReference type="RefSeq" id="WP_324669038.1">
    <property type="nucleotide sequence ID" value="NZ_CP141614.1"/>
</dbReference>
<dbReference type="PROSITE" id="PS51171">
    <property type="entry name" value="PREPHENATE_DEHYDR_3"/>
    <property type="match status" value="1"/>
</dbReference>
<dbReference type="InterPro" id="IPR018528">
    <property type="entry name" value="Preph_deHydtase_CS"/>
</dbReference>
<organism evidence="12 13">
    <name type="scientific">Geochorda subterranea</name>
    <dbReference type="NCBI Taxonomy" id="3109564"/>
    <lineage>
        <taxon>Bacteria</taxon>
        <taxon>Bacillati</taxon>
        <taxon>Bacillota</taxon>
        <taxon>Limnochordia</taxon>
        <taxon>Limnochordales</taxon>
        <taxon>Geochordaceae</taxon>
        <taxon>Geochorda</taxon>
    </lineage>
</organism>
<gene>
    <name evidence="9 12" type="primary">pheA</name>
    <name evidence="12" type="ORF">VLY81_00440</name>
</gene>
<protein>
    <recommendedName>
        <fullName evidence="3 9">Prephenate dehydratase</fullName>
        <shortName evidence="9">PDT</shortName>
        <ecNumber evidence="2 9">4.2.1.51</ecNumber>
    </recommendedName>
</protein>
<dbReference type="NCBIfam" id="NF008865">
    <property type="entry name" value="PRK11898.1"/>
    <property type="match status" value="1"/>
</dbReference>
<dbReference type="SUPFAM" id="SSF55021">
    <property type="entry name" value="ACT-like"/>
    <property type="match status" value="1"/>
</dbReference>
<evidence type="ECO:0000256" key="7">
    <source>
        <dbReference type="ARBA" id="ARBA00023239"/>
    </source>
</evidence>
<dbReference type="Gene3D" id="3.30.70.260">
    <property type="match status" value="1"/>
</dbReference>
<dbReference type="PANTHER" id="PTHR21022">
    <property type="entry name" value="PREPHENATE DEHYDRATASE P PROTEIN"/>
    <property type="match status" value="1"/>
</dbReference>
<feature type="domain" description="ACT" evidence="11">
    <location>
        <begin position="199"/>
        <end position="276"/>
    </location>
</feature>
<evidence type="ECO:0000259" key="11">
    <source>
        <dbReference type="PROSITE" id="PS51671"/>
    </source>
</evidence>
<sequence>MGGRGAGYLGPEGSFSHAAARRWASRHPEVGALVPFADLPSLFAAAARGEVACAVCPLENALEGSVVLTLDLWLHESTLAQIGEVTVPVEQWVLVRPGVRLSDVTRVLSHPHALMQCRRTLQALLPGVPLETVSSTAEAARQVASCEQPWAAVAAEEAAARHGLSVAFGPAQDGGPNATRFGVLAHGWPAPTGRDRTTLVVGSLQDRPGLLRDLLDAFATRAINLTRIESRPSREGLGRYLFVIDLEGHLTDPAVRDALREVRRQVGYLRVMGSYPRDQDTTDHP</sequence>
<dbReference type="InterPro" id="IPR002912">
    <property type="entry name" value="ACT_dom"/>
</dbReference>
<evidence type="ECO:0000256" key="8">
    <source>
        <dbReference type="ARBA" id="ARBA00047848"/>
    </source>
</evidence>
<reference evidence="13" key="1">
    <citation type="submission" date="2023-12" db="EMBL/GenBank/DDBJ databases">
        <title>Novel isolates from deep terrestrial aquifers shed light on the physiology and ecology of the class Limnochordia.</title>
        <authorList>
            <person name="Karnachuk O.V."/>
            <person name="Lukina A.P."/>
            <person name="Avakyan M.R."/>
            <person name="Kadnikov V."/>
            <person name="Begmatov S."/>
            <person name="Beletsky A.V."/>
            <person name="Mardanov A.V."/>
            <person name="Ravin N.V."/>
        </authorList>
    </citation>
    <scope>NUCLEOTIDE SEQUENCE [LARGE SCALE GENOMIC DNA]</scope>
    <source>
        <strain evidence="13">LN</strain>
    </source>
</reference>
<keyword evidence="5 9" id="KW-0057">Aromatic amino acid biosynthesis</keyword>
<dbReference type="CDD" id="cd04905">
    <property type="entry name" value="ACT_CM-PDT"/>
    <property type="match status" value="1"/>
</dbReference>
<dbReference type="InterPro" id="IPR001086">
    <property type="entry name" value="Preph_deHydtase"/>
</dbReference>
<dbReference type="PANTHER" id="PTHR21022:SF19">
    <property type="entry name" value="PREPHENATE DEHYDRATASE-RELATED"/>
    <property type="match status" value="1"/>
</dbReference>
<proteinExistence type="predicted"/>
<evidence type="ECO:0000256" key="2">
    <source>
        <dbReference type="ARBA" id="ARBA00013147"/>
    </source>
</evidence>
<dbReference type="SUPFAM" id="SSF53850">
    <property type="entry name" value="Periplasmic binding protein-like II"/>
    <property type="match status" value="1"/>
</dbReference>
<evidence type="ECO:0000256" key="6">
    <source>
        <dbReference type="ARBA" id="ARBA00023222"/>
    </source>
</evidence>
<dbReference type="EMBL" id="CP141614">
    <property type="protein sequence ID" value="WRP14673.1"/>
    <property type="molecule type" value="Genomic_DNA"/>
</dbReference>
<dbReference type="EC" id="4.2.1.51" evidence="2 9"/>
<evidence type="ECO:0000256" key="3">
    <source>
        <dbReference type="ARBA" id="ARBA00021872"/>
    </source>
</evidence>
<keyword evidence="7 9" id="KW-0456">Lyase</keyword>
<feature type="domain" description="Prephenate dehydratase" evidence="10">
    <location>
        <begin position="5"/>
        <end position="186"/>
    </location>
</feature>
<evidence type="ECO:0000313" key="12">
    <source>
        <dbReference type="EMBL" id="WRP14673.1"/>
    </source>
</evidence>
<dbReference type="PROSITE" id="PS51671">
    <property type="entry name" value="ACT"/>
    <property type="match status" value="1"/>
</dbReference>
<evidence type="ECO:0000313" key="13">
    <source>
        <dbReference type="Proteomes" id="UP001333102"/>
    </source>
</evidence>
<evidence type="ECO:0000259" key="10">
    <source>
        <dbReference type="PROSITE" id="PS51171"/>
    </source>
</evidence>
<name>A0ABZ1BQ43_9FIRM</name>